<dbReference type="AlphaFoldDB" id="A0AAW2N5U5"/>
<dbReference type="EMBL" id="JACGWK010000008">
    <property type="protein sequence ID" value="KAL0338493.1"/>
    <property type="molecule type" value="Genomic_DNA"/>
</dbReference>
<dbReference type="GO" id="GO:0006357">
    <property type="term" value="P:regulation of transcription by RNA polymerase II"/>
    <property type="evidence" value="ECO:0007669"/>
    <property type="project" value="TreeGrafter"/>
</dbReference>
<accession>A0AAW2N5U5</accession>
<dbReference type="GO" id="GO:1990837">
    <property type="term" value="F:sequence-specific double-stranded DNA binding"/>
    <property type="evidence" value="ECO:0007669"/>
    <property type="project" value="TreeGrafter"/>
</dbReference>
<dbReference type="PANTHER" id="PTHR34396:SF27">
    <property type="entry name" value="OS08G0208700 PROTEIN"/>
    <property type="match status" value="1"/>
</dbReference>
<organism evidence="1">
    <name type="scientific">Sesamum angustifolium</name>
    <dbReference type="NCBI Taxonomy" id="2727405"/>
    <lineage>
        <taxon>Eukaryota</taxon>
        <taxon>Viridiplantae</taxon>
        <taxon>Streptophyta</taxon>
        <taxon>Embryophyta</taxon>
        <taxon>Tracheophyta</taxon>
        <taxon>Spermatophyta</taxon>
        <taxon>Magnoliopsida</taxon>
        <taxon>eudicotyledons</taxon>
        <taxon>Gunneridae</taxon>
        <taxon>Pentapetalae</taxon>
        <taxon>asterids</taxon>
        <taxon>lamiids</taxon>
        <taxon>Lamiales</taxon>
        <taxon>Pedaliaceae</taxon>
        <taxon>Sesamum</taxon>
    </lineage>
</organism>
<dbReference type="PANTHER" id="PTHR34396">
    <property type="entry name" value="OS03G0264950 PROTEIN-RELATED"/>
    <property type="match status" value="1"/>
</dbReference>
<reference evidence="1" key="1">
    <citation type="submission" date="2020-06" db="EMBL/GenBank/DDBJ databases">
        <authorList>
            <person name="Li T."/>
            <person name="Hu X."/>
            <person name="Zhang T."/>
            <person name="Song X."/>
            <person name="Zhang H."/>
            <person name="Dai N."/>
            <person name="Sheng W."/>
            <person name="Hou X."/>
            <person name="Wei L."/>
        </authorList>
    </citation>
    <scope>NUCLEOTIDE SEQUENCE</scope>
    <source>
        <strain evidence="1">G01</strain>
        <tissue evidence="1">Leaf</tissue>
    </source>
</reference>
<dbReference type="InterPro" id="IPR053031">
    <property type="entry name" value="Cuticle_assoc_protein"/>
</dbReference>
<comment type="caution">
    <text evidence="1">The sequence shown here is derived from an EMBL/GenBank/DDBJ whole genome shotgun (WGS) entry which is preliminary data.</text>
</comment>
<sequence length="191" mass="22779">MVGLQNQVSSDHLENLEHDFNDNIDKDMEWDEEDMEVDSKKRKKRVVTSRLPWWDHFIKFHCERDNIQKARCKYSGREIKADAKVHGTRPLKNLYESCKKRPHDVTANQNQLSFQQTRMGDRDAPLVNWRFDQDKTREVLYYMLIVDVPFKTVEQPAFRHFISVACPMFATPSRRTIIRDIFNIYVNGEQD</sequence>
<gene>
    <name evidence="1" type="ORF">Sangu_1371400</name>
</gene>
<protein>
    <submittedName>
        <fullName evidence="1">Uncharacterized protein</fullName>
    </submittedName>
</protein>
<dbReference type="GO" id="GO:0005634">
    <property type="term" value="C:nucleus"/>
    <property type="evidence" value="ECO:0007669"/>
    <property type="project" value="TreeGrafter"/>
</dbReference>
<name>A0AAW2N5U5_9LAMI</name>
<evidence type="ECO:0000313" key="1">
    <source>
        <dbReference type="EMBL" id="KAL0338493.1"/>
    </source>
</evidence>
<reference evidence="1" key="2">
    <citation type="journal article" date="2024" name="Plant">
        <title>Genomic evolution and insights into agronomic trait innovations of Sesamum species.</title>
        <authorList>
            <person name="Miao H."/>
            <person name="Wang L."/>
            <person name="Qu L."/>
            <person name="Liu H."/>
            <person name="Sun Y."/>
            <person name="Le M."/>
            <person name="Wang Q."/>
            <person name="Wei S."/>
            <person name="Zheng Y."/>
            <person name="Lin W."/>
            <person name="Duan Y."/>
            <person name="Cao H."/>
            <person name="Xiong S."/>
            <person name="Wang X."/>
            <person name="Wei L."/>
            <person name="Li C."/>
            <person name="Ma Q."/>
            <person name="Ju M."/>
            <person name="Zhao R."/>
            <person name="Li G."/>
            <person name="Mu C."/>
            <person name="Tian Q."/>
            <person name="Mei H."/>
            <person name="Zhang T."/>
            <person name="Gao T."/>
            <person name="Zhang H."/>
        </authorList>
    </citation>
    <scope>NUCLEOTIDE SEQUENCE</scope>
    <source>
        <strain evidence="1">G01</strain>
    </source>
</reference>
<proteinExistence type="predicted"/>